<dbReference type="STRING" id="3750.A0A498HTK9"/>
<evidence type="ECO:0000259" key="12">
    <source>
        <dbReference type="Pfam" id="PF25886"/>
    </source>
</evidence>
<evidence type="ECO:0008006" key="15">
    <source>
        <dbReference type="Google" id="ProtNLM"/>
    </source>
</evidence>
<evidence type="ECO:0000256" key="6">
    <source>
        <dbReference type="ARBA" id="ARBA00023065"/>
    </source>
</evidence>
<dbReference type="InterPro" id="IPR058650">
    <property type="entry name" value="Msy1/2-like"/>
</dbReference>
<dbReference type="InterPro" id="IPR023408">
    <property type="entry name" value="MscS_beta-dom_sf"/>
</dbReference>
<evidence type="ECO:0000256" key="5">
    <source>
        <dbReference type="ARBA" id="ARBA00022989"/>
    </source>
</evidence>
<evidence type="ECO:0000313" key="13">
    <source>
        <dbReference type="EMBL" id="RXH74776.1"/>
    </source>
</evidence>
<evidence type="ECO:0000256" key="3">
    <source>
        <dbReference type="ARBA" id="ARBA00022448"/>
    </source>
</evidence>
<feature type="transmembrane region" description="Helical" evidence="10">
    <location>
        <begin position="952"/>
        <end position="980"/>
    </location>
</feature>
<keyword evidence="3" id="KW-0813">Transport</keyword>
<proteinExistence type="inferred from homology"/>
<comment type="caution">
    <text evidence="13">The sequence shown here is derived from an EMBL/GenBank/DDBJ whole genome shotgun (WGS) entry which is preliminary data.</text>
</comment>
<keyword evidence="14" id="KW-1185">Reference proteome</keyword>
<feature type="domain" description="Mechanosensitive ion channel protein Msy1/2-like transmembrane" evidence="12">
    <location>
        <begin position="167"/>
        <end position="310"/>
    </location>
</feature>
<dbReference type="GO" id="GO:0006820">
    <property type="term" value="P:monoatomic anion transport"/>
    <property type="evidence" value="ECO:0007669"/>
    <property type="project" value="TreeGrafter"/>
</dbReference>
<dbReference type="InterPro" id="IPR010920">
    <property type="entry name" value="LSM_dom_sf"/>
</dbReference>
<keyword evidence="8" id="KW-0407">Ion channel</keyword>
<feature type="transmembrane region" description="Helical" evidence="10">
    <location>
        <begin position="166"/>
        <end position="187"/>
    </location>
</feature>
<feature type="compositionally biased region" description="Polar residues" evidence="9">
    <location>
        <begin position="101"/>
        <end position="116"/>
    </location>
</feature>
<dbReference type="GO" id="GO:0005886">
    <property type="term" value="C:plasma membrane"/>
    <property type="evidence" value="ECO:0007669"/>
    <property type="project" value="UniProtKB-ARBA"/>
</dbReference>
<feature type="transmembrane region" description="Helical" evidence="10">
    <location>
        <begin position="199"/>
        <end position="215"/>
    </location>
</feature>
<evidence type="ECO:0000313" key="14">
    <source>
        <dbReference type="Proteomes" id="UP000290289"/>
    </source>
</evidence>
<feature type="transmembrane region" description="Helical" evidence="10">
    <location>
        <begin position="517"/>
        <end position="537"/>
    </location>
</feature>
<keyword evidence="7 10" id="KW-0472">Membrane</keyword>
<keyword evidence="5 10" id="KW-1133">Transmembrane helix</keyword>
<dbReference type="Pfam" id="PF25886">
    <property type="entry name" value="Msy1"/>
    <property type="match status" value="2"/>
</dbReference>
<dbReference type="GO" id="GO:0050982">
    <property type="term" value="P:detection of mechanical stimulus"/>
    <property type="evidence" value="ECO:0007669"/>
    <property type="project" value="UniProtKB-ARBA"/>
</dbReference>
<dbReference type="SUPFAM" id="SSF50182">
    <property type="entry name" value="Sm-like ribonucleoproteins"/>
    <property type="match status" value="1"/>
</dbReference>
<feature type="region of interest" description="Disordered" evidence="9">
    <location>
        <begin position="767"/>
        <end position="796"/>
    </location>
</feature>
<comment type="subcellular location">
    <subcellularLocation>
        <location evidence="1">Endomembrane system</location>
        <topology evidence="1">Multi-pass membrane protein</topology>
    </subcellularLocation>
</comment>
<dbReference type="EMBL" id="RDQH01000341">
    <property type="protein sequence ID" value="RXH74776.1"/>
    <property type="molecule type" value="Genomic_DNA"/>
</dbReference>
<dbReference type="InterPro" id="IPR006685">
    <property type="entry name" value="MscS_channel_2nd"/>
</dbReference>
<feature type="region of interest" description="Disordered" evidence="9">
    <location>
        <begin position="101"/>
        <end position="140"/>
    </location>
</feature>
<name>A0A498HTK9_MALDO</name>
<dbReference type="Proteomes" id="UP000290289">
    <property type="component" value="Chromosome 15"/>
</dbReference>
<sequence>MEGGKGVGEKKGTNDVVLQISVGEERTSYNKETRDLNLQLTELQCLRVSGSSSPEIPRPSRTLPPWKPPKIPTEPLRPPFSRSVFSKPKSRFVEPFPQLKSTANSSNVASPSSKIAGTTPRDLRSAPITPRTPLVDGGEEDDDEEVYKTAKLKVCAKSGKKIKKLALIELVAFVCIVVFFIAGLTVPTLENKMYLGLELWKWCVLVLVVLCGRLVTEWFINVLVFVIELNFLLKKNVLYFVYGLKRSVQIFIWLGLVLLAWGLLFDNGVKRSRKTSRILGYVTRGLASCLIGAAIWLVKNLFVKVVASSFQCNRFFDRIQESIFHQYVLRTLSGPPLMEMAESVGRAPSSGRLSFKNLKGGKKEGNEGAKEEVIDVEKLKKMNQEKISAWTLKGLINVVRSSGLSTISNTLESLDDEESEQKGKEITSEWEAKAAAYDIFLNVTKRSNKYIEEDDLLRFMKKEEVDIVLPLFEGAAETGKIKRKALKNWLVNVYLERKSLAHSLNDTKTAIEELNRLASGFLLLVIIIVWLLLMGLFTTNMLVLIASQLLMLAFVFGNTAKTVFEAIIFVFVMHPFDVGDRCVIEGVQLIVEEMNILTTVFLRSDNEKVYYPNSVLASKPISNFYRSPEMGDSVDFAIDVSTKIETIVALKARIKEYLDSKTQHWRPAHSVVVKDIEDVNKMKMALYVTHTINFQNYGDKTSRRSDLIFELKKIFEDLGGRWREKPTRAGSIRGPTFRGLNMEADHLGLSQFSMPTVFHMHKRPTFRLAENSDNGRRKRRGGEERSKGCRFSDSVGEEHTSYNNEIRDLNLELTELQSLRVSDSAAPEIPRMSHTPPQGKPPKIPTEPASLRAPLSRSAFSKPKPVVPGTTPRDALRSAPITPRTPLIDGGEEDDDEDVYKTAKLKVLEKSGKKMKNLALIELIAFVCIVVFLIACLTAPKLKKKMYWGLELWKWCVLVLVVLCGRLVTEWFINVLVFVIEFNLLLKKNVLYFVYGLKRSVQIFIWLGLVLLAWSLLFDRGVKRSRKTCRILGYVAQGLASCLIGAAIWLVKNLSVKVVASSFQCNRFFDRIQESIFHQYVLRTLSGPPLMEMAERVGRIPSSGQLSFKHLKGGKKEGKEGAKGQVIDVEKPKKMNQKKISAWTLKVLVNVVRRSGLSTISNTLDSLDDEESEQKGKEITSEWEAKEDDLLRFMKKEEVDIVLPLFDGVAETGKIKRKALKNLLVNVYLESKSLARSLNDIKTAIEKLNRLASGVLLLYWLVNPSATSTTVETIVALKARINEYLDSKTQHWLPGHSVVVKDIEDVNRMKMALYVTHTINFQNYGDKTNRRSDLVLELKKILEDLGIKYHLLPQEVHLRYVRSSTAELPPTWR</sequence>
<feature type="transmembrane region" description="Helical" evidence="10">
    <location>
        <begin position="278"/>
        <end position="298"/>
    </location>
</feature>
<dbReference type="Gene3D" id="2.30.30.60">
    <property type="match status" value="1"/>
</dbReference>
<evidence type="ECO:0000256" key="4">
    <source>
        <dbReference type="ARBA" id="ARBA00022692"/>
    </source>
</evidence>
<gene>
    <name evidence="13" type="ORF">DVH24_029497</name>
</gene>
<reference evidence="13 14" key="1">
    <citation type="submission" date="2018-10" db="EMBL/GenBank/DDBJ databases">
        <title>A high-quality apple genome assembly.</title>
        <authorList>
            <person name="Hu J."/>
        </authorList>
    </citation>
    <scope>NUCLEOTIDE SEQUENCE [LARGE SCALE GENOMIC DNA]</scope>
    <source>
        <strain evidence="14">cv. HFTH1</strain>
        <tissue evidence="13">Young leaf</tissue>
    </source>
</reference>
<evidence type="ECO:0000256" key="9">
    <source>
        <dbReference type="SAM" id="MobiDB-lite"/>
    </source>
</evidence>
<dbReference type="GO" id="GO:0008381">
    <property type="term" value="F:mechanosensitive monoatomic ion channel activity"/>
    <property type="evidence" value="ECO:0007669"/>
    <property type="project" value="TreeGrafter"/>
</dbReference>
<evidence type="ECO:0000259" key="11">
    <source>
        <dbReference type="Pfam" id="PF00924"/>
    </source>
</evidence>
<evidence type="ECO:0000256" key="7">
    <source>
        <dbReference type="ARBA" id="ARBA00023136"/>
    </source>
</evidence>
<keyword evidence="4 10" id="KW-0812">Transmembrane</keyword>
<feature type="region of interest" description="Disordered" evidence="9">
    <location>
        <begin position="48"/>
        <end position="80"/>
    </location>
</feature>
<dbReference type="PANTHER" id="PTHR31618">
    <property type="entry name" value="MECHANOSENSITIVE ION CHANNEL PROTEIN 5"/>
    <property type="match status" value="1"/>
</dbReference>
<feature type="compositionally biased region" description="Pro residues" evidence="9">
    <location>
        <begin position="65"/>
        <end position="78"/>
    </location>
</feature>
<dbReference type="FunFam" id="2.30.30.60:FF:000003">
    <property type="entry name" value="Predicted mechanosensitive ion channel"/>
    <property type="match status" value="1"/>
</dbReference>
<evidence type="ECO:0000256" key="2">
    <source>
        <dbReference type="ARBA" id="ARBA00008017"/>
    </source>
</evidence>
<comment type="similarity">
    <text evidence="2">Belongs to the MscS (TC 1.A.23) family.</text>
</comment>
<dbReference type="InterPro" id="IPR016688">
    <property type="entry name" value="MscS-like_plants/fungi"/>
</dbReference>
<protein>
    <recommendedName>
        <fullName evidence="15">Mechanosensitive ion channel protein</fullName>
    </recommendedName>
</protein>
<accession>A0A498HTK9</accession>
<dbReference type="Pfam" id="PF00924">
    <property type="entry name" value="MS_channel_2nd"/>
    <property type="match status" value="1"/>
</dbReference>
<feature type="domain" description="Mechanosensitive ion channel protein Msy1/2-like transmembrane" evidence="12">
    <location>
        <begin position="920"/>
        <end position="1063"/>
    </location>
</feature>
<feature type="transmembrane region" description="Helical" evidence="10">
    <location>
        <begin position="1000"/>
        <end position="1019"/>
    </location>
</feature>
<feature type="transmembrane region" description="Helical" evidence="10">
    <location>
        <begin position="248"/>
        <end position="266"/>
    </location>
</feature>
<keyword evidence="6" id="KW-0406">Ion transport</keyword>
<feature type="transmembrane region" description="Helical" evidence="10">
    <location>
        <begin position="918"/>
        <end position="940"/>
    </location>
</feature>
<evidence type="ECO:0000256" key="8">
    <source>
        <dbReference type="ARBA" id="ARBA00023303"/>
    </source>
</evidence>
<feature type="transmembrane region" description="Helical" evidence="10">
    <location>
        <begin position="1031"/>
        <end position="1051"/>
    </location>
</feature>
<feature type="domain" description="Mechanosensitive ion channel MscS" evidence="11">
    <location>
        <begin position="568"/>
        <end position="624"/>
    </location>
</feature>
<evidence type="ECO:0000256" key="1">
    <source>
        <dbReference type="ARBA" id="ARBA00004127"/>
    </source>
</evidence>
<organism evidence="13 14">
    <name type="scientific">Malus domestica</name>
    <name type="common">Apple</name>
    <name type="synonym">Pyrus malus</name>
    <dbReference type="NCBI Taxonomy" id="3750"/>
    <lineage>
        <taxon>Eukaryota</taxon>
        <taxon>Viridiplantae</taxon>
        <taxon>Streptophyta</taxon>
        <taxon>Embryophyta</taxon>
        <taxon>Tracheophyta</taxon>
        <taxon>Spermatophyta</taxon>
        <taxon>Magnoliopsida</taxon>
        <taxon>eudicotyledons</taxon>
        <taxon>Gunneridae</taxon>
        <taxon>Pentapetalae</taxon>
        <taxon>rosids</taxon>
        <taxon>fabids</taxon>
        <taxon>Rosales</taxon>
        <taxon>Rosaceae</taxon>
        <taxon>Amygdaloideae</taxon>
        <taxon>Maleae</taxon>
        <taxon>Malus</taxon>
    </lineage>
</organism>
<dbReference type="PANTHER" id="PTHR31618:SF7">
    <property type="entry name" value="MECHANOSENSITIVE ION CHANNEL PROTEIN"/>
    <property type="match status" value="1"/>
</dbReference>
<feature type="region of interest" description="Disordered" evidence="9">
    <location>
        <begin position="822"/>
        <end position="895"/>
    </location>
</feature>
<evidence type="ECO:0000256" key="10">
    <source>
        <dbReference type="SAM" id="Phobius"/>
    </source>
</evidence>